<dbReference type="Gene3D" id="1.10.1200.140">
    <property type="entry name" value="Alkaline phosphatase, crown domain"/>
    <property type="match status" value="1"/>
</dbReference>
<dbReference type="CDD" id="cd16012">
    <property type="entry name" value="ALP"/>
    <property type="match status" value="1"/>
</dbReference>
<comment type="caution">
    <text evidence="6">The sequence shown here is derived from an EMBL/GenBank/DDBJ whole genome shotgun (WGS) entry which is preliminary data.</text>
</comment>
<feature type="binding site" evidence="3">
    <location>
        <position position="319"/>
    </location>
    <ligand>
        <name>Zn(2+)</name>
        <dbReference type="ChEBI" id="CHEBI:29105"/>
        <label>2</label>
    </ligand>
</feature>
<comment type="cofactor">
    <cofactor evidence="3">
        <name>Zn(2+)</name>
        <dbReference type="ChEBI" id="CHEBI:29105"/>
    </cofactor>
    <text evidence="3">Binds 2 Zn(2+) ions.</text>
</comment>
<evidence type="ECO:0000256" key="5">
    <source>
        <dbReference type="SAM" id="SignalP"/>
    </source>
</evidence>
<dbReference type="SMART" id="SM00098">
    <property type="entry name" value="alkPPc"/>
    <property type="match status" value="1"/>
</dbReference>
<dbReference type="GO" id="GO:0046872">
    <property type="term" value="F:metal ion binding"/>
    <property type="evidence" value="ECO:0007669"/>
    <property type="project" value="UniProtKB-KW"/>
</dbReference>
<comment type="similarity">
    <text evidence="4">Belongs to the alkaline phosphatase family.</text>
</comment>
<dbReference type="AlphaFoldDB" id="A0A4R7KQH2"/>
<feature type="binding site" evidence="3">
    <location>
        <position position="272"/>
    </location>
    <ligand>
        <name>Mg(2+)</name>
        <dbReference type="ChEBI" id="CHEBI:18420"/>
    </ligand>
</feature>
<dbReference type="Pfam" id="PF00245">
    <property type="entry name" value="Alk_phosphatase"/>
    <property type="match status" value="1"/>
</dbReference>
<dbReference type="EMBL" id="SOAZ01000007">
    <property type="protein sequence ID" value="TDT61371.1"/>
    <property type="molecule type" value="Genomic_DNA"/>
</dbReference>
<name>A0A4R7KQH2_9CLOT</name>
<feature type="binding site" evidence="3">
    <location>
        <position position="281"/>
    </location>
    <ligand>
        <name>Zn(2+)</name>
        <dbReference type="ChEBI" id="CHEBI:29105"/>
        <label>2</label>
    </ligand>
</feature>
<dbReference type="PANTHER" id="PTHR11596:SF5">
    <property type="entry name" value="ALKALINE PHOSPHATASE"/>
    <property type="match status" value="1"/>
</dbReference>
<feature type="binding site" evidence="3">
    <location>
        <position position="415"/>
    </location>
    <ligand>
        <name>Zn(2+)</name>
        <dbReference type="ChEBI" id="CHEBI:29105"/>
        <label>2</label>
    </ligand>
</feature>
<feature type="binding site" evidence="3">
    <location>
        <position position="277"/>
    </location>
    <ligand>
        <name>Zn(2+)</name>
        <dbReference type="ChEBI" id="CHEBI:29105"/>
        <label>2</label>
    </ligand>
</feature>
<feature type="binding site" evidence="3">
    <location>
        <position position="50"/>
    </location>
    <ligand>
        <name>Mg(2+)</name>
        <dbReference type="ChEBI" id="CHEBI:18420"/>
    </ligand>
</feature>
<dbReference type="SUPFAM" id="SSF53649">
    <property type="entry name" value="Alkaline phosphatase-like"/>
    <property type="match status" value="1"/>
</dbReference>
<dbReference type="Proteomes" id="UP000295325">
    <property type="component" value="Unassembled WGS sequence"/>
</dbReference>
<evidence type="ECO:0000313" key="7">
    <source>
        <dbReference type="Proteomes" id="UP000295325"/>
    </source>
</evidence>
<feature type="binding site" evidence="3">
    <location>
        <position position="145"/>
    </location>
    <ligand>
        <name>Mg(2+)</name>
        <dbReference type="ChEBI" id="CHEBI:18420"/>
    </ligand>
</feature>
<dbReference type="RefSeq" id="WP_133627849.1">
    <property type="nucleotide sequence ID" value="NZ_SOAZ01000007.1"/>
</dbReference>
<comment type="cofactor">
    <cofactor evidence="3">
        <name>Mg(2+)</name>
        <dbReference type="ChEBI" id="CHEBI:18420"/>
    </cofactor>
    <text evidence="3">Binds 1 Mg(2+) ion.</text>
</comment>
<keyword evidence="7" id="KW-1185">Reference proteome</keyword>
<feature type="chain" id="PRO_5039466056" evidence="5">
    <location>
        <begin position="27"/>
        <end position="544"/>
    </location>
</feature>
<proteinExistence type="inferred from homology"/>
<dbReference type="InterPro" id="IPR001952">
    <property type="entry name" value="Alkaline_phosphatase"/>
</dbReference>
<dbReference type="InterPro" id="IPR042085">
    <property type="entry name" value="Ap_crown"/>
</dbReference>
<feature type="binding site" evidence="3">
    <location>
        <position position="320"/>
    </location>
    <ligand>
        <name>Zn(2+)</name>
        <dbReference type="ChEBI" id="CHEBI:29105"/>
        <label>2</label>
    </ligand>
</feature>
<dbReference type="Gene3D" id="3.40.720.10">
    <property type="entry name" value="Alkaline Phosphatase, subunit A"/>
    <property type="match status" value="1"/>
</dbReference>
<keyword evidence="5" id="KW-0732">Signal</keyword>
<keyword evidence="3" id="KW-0479">Metal-binding</keyword>
<feature type="signal peptide" evidence="5">
    <location>
        <begin position="1"/>
        <end position="26"/>
    </location>
</feature>
<dbReference type="InterPro" id="IPR017850">
    <property type="entry name" value="Alkaline_phosphatase_core_sf"/>
</dbReference>
<sequence length="544" mass="59125">MIKLKNLKKSIVAVLFLLFLVTSTHSLNVGSGASANNKTQVKNVIMLIPDGTSIEAITLARWYNGGKSLAMDEIAVGLTRTYWKDGPITDSAPGGTAYAVGYKTDDKHVGVLSEQEGNRPVATLVEAARLEGKSTGIVVTSEIMHATPADFTAHDPDRSNYNSLMKQQIYNGLDVVLGGGDEFFTPAAGGKRTDGKDLREVIKSLGYDYVTTRDEMKKSKASKIWGAFAPRDLMYDIDRQTTNSDQPTLAEMTQKAIEVLSKDKDGFFLMVEGSKIDWAAHANDPVGVVSDIIAFDKAVKVALDFARKDGHTVVVSSADHGTGGLTIGSKVHDKEYSYITFDESVNRLRTAKASADLAISLLKNADEGKIKEVLNTYYGINDPTVEEISSIKSDPQNIKQVISARSNVGWTTGGHVGGDVALFNYAPYGVERLQGVKDNTEVGRYMARVLGLNLEKATKELFVNAKKVFEARGAKVEIDASDIDNPVVNITKGTNILKLHGYTNIAELNGNTCKLNGVIVCIKKNDKYNVEDVYVPMQAVELLR</sequence>
<gene>
    <name evidence="6" type="ORF">EDD71_10797</name>
</gene>
<keyword evidence="1" id="KW-0597">Phosphoprotein</keyword>
<reference evidence="6 7" key="1">
    <citation type="submission" date="2019-03" db="EMBL/GenBank/DDBJ databases">
        <title>Genomic Encyclopedia of Type Strains, Phase IV (KMG-IV): sequencing the most valuable type-strain genomes for metagenomic binning, comparative biology and taxonomic classification.</title>
        <authorList>
            <person name="Goeker M."/>
        </authorList>
    </citation>
    <scope>NUCLEOTIDE SEQUENCE [LARGE SCALE GENOMIC DNA]</scope>
    <source>
        <strain evidence="6 7">DSM 24455</strain>
    </source>
</reference>
<dbReference type="PANTHER" id="PTHR11596">
    <property type="entry name" value="ALKALINE PHOSPHATASE"/>
    <property type="match status" value="1"/>
</dbReference>
<evidence type="ECO:0000256" key="2">
    <source>
        <dbReference type="PIRSR" id="PIRSR601952-1"/>
    </source>
</evidence>
<evidence type="ECO:0000256" key="4">
    <source>
        <dbReference type="RuleBase" id="RU003946"/>
    </source>
</evidence>
<evidence type="ECO:0000256" key="3">
    <source>
        <dbReference type="PIRSR" id="PIRSR601952-2"/>
    </source>
</evidence>
<dbReference type="OrthoDB" id="9794455at2"/>
<evidence type="ECO:0000313" key="6">
    <source>
        <dbReference type="EMBL" id="TDT61371.1"/>
    </source>
</evidence>
<dbReference type="PRINTS" id="PR00113">
    <property type="entry name" value="ALKPHPHTASE"/>
</dbReference>
<keyword evidence="3" id="KW-0862">Zinc</keyword>
<evidence type="ECO:0000256" key="1">
    <source>
        <dbReference type="ARBA" id="ARBA00022553"/>
    </source>
</evidence>
<organism evidence="6 7">
    <name type="scientific">Fonticella tunisiensis</name>
    <dbReference type="NCBI Taxonomy" id="1096341"/>
    <lineage>
        <taxon>Bacteria</taxon>
        <taxon>Bacillati</taxon>
        <taxon>Bacillota</taxon>
        <taxon>Clostridia</taxon>
        <taxon>Eubacteriales</taxon>
        <taxon>Clostridiaceae</taxon>
        <taxon>Fonticella</taxon>
    </lineage>
</organism>
<protein>
    <submittedName>
        <fullName evidence="6">Alkaline phosphatase</fullName>
    </submittedName>
</protein>
<feature type="binding site" evidence="3">
    <location>
        <position position="50"/>
    </location>
    <ligand>
        <name>Zn(2+)</name>
        <dbReference type="ChEBI" id="CHEBI:29105"/>
        <label>2</label>
    </ligand>
</feature>
<keyword evidence="3" id="KW-0460">Magnesium</keyword>
<feature type="active site" description="Phosphoserine intermediate" evidence="2">
    <location>
        <position position="91"/>
    </location>
</feature>
<accession>A0A4R7KQH2</accession>
<dbReference type="GO" id="GO:0004035">
    <property type="term" value="F:alkaline phosphatase activity"/>
    <property type="evidence" value="ECO:0007669"/>
    <property type="project" value="TreeGrafter"/>
</dbReference>
<feature type="binding site" evidence="3">
    <location>
        <position position="147"/>
    </location>
    <ligand>
        <name>Mg(2+)</name>
        <dbReference type="ChEBI" id="CHEBI:18420"/>
    </ligand>
</feature>